<evidence type="ECO:0000256" key="6">
    <source>
        <dbReference type="ARBA" id="ARBA00022833"/>
    </source>
</evidence>
<evidence type="ECO:0000259" key="11">
    <source>
        <dbReference type="Pfam" id="PF02163"/>
    </source>
</evidence>
<evidence type="ECO:0000256" key="9">
    <source>
        <dbReference type="ARBA" id="ARBA00023136"/>
    </source>
</evidence>
<feature type="transmembrane region" description="Helical" evidence="10">
    <location>
        <begin position="60"/>
        <end position="83"/>
    </location>
</feature>
<evidence type="ECO:0000256" key="7">
    <source>
        <dbReference type="ARBA" id="ARBA00022989"/>
    </source>
</evidence>
<sequence length="135" mass="14373">MQADSLGQAVALGGRETLDMLLMVYRFLQRLGGQVSLFALGGPLTIASAAGSAASEGPAALLLFLTMLSANLAVINFLPIPLLDGGHMVLLSWEGIRGKPADERVQLVLTYIGLFFILGLMVWVLSLDFGLISRQ</sequence>
<evidence type="ECO:0000256" key="10">
    <source>
        <dbReference type="SAM" id="Phobius"/>
    </source>
</evidence>
<dbReference type="Pfam" id="PF02163">
    <property type="entry name" value="Peptidase_M50"/>
    <property type="match status" value="1"/>
</dbReference>
<dbReference type="GO" id="GO:0006508">
    <property type="term" value="P:proteolysis"/>
    <property type="evidence" value="ECO:0007669"/>
    <property type="project" value="UniProtKB-KW"/>
</dbReference>
<keyword evidence="8" id="KW-0482">Metalloprotease</keyword>
<evidence type="ECO:0000256" key="8">
    <source>
        <dbReference type="ARBA" id="ARBA00023049"/>
    </source>
</evidence>
<protein>
    <recommendedName>
        <fullName evidence="11">Peptidase M50 domain-containing protein</fullName>
    </recommendedName>
</protein>
<dbReference type="PANTHER" id="PTHR42837:SF2">
    <property type="entry name" value="MEMBRANE METALLOPROTEASE ARASP2, CHLOROPLASTIC-RELATED"/>
    <property type="match status" value="1"/>
</dbReference>
<accession>A0A0F8Z3W6</accession>
<reference evidence="12" key="1">
    <citation type="journal article" date="2015" name="Nature">
        <title>Complex archaea that bridge the gap between prokaryotes and eukaryotes.</title>
        <authorList>
            <person name="Spang A."/>
            <person name="Saw J.H."/>
            <person name="Jorgensen S.L."/>
            <person name="Zaremba-Niedzwiedzka K."/>
            <person name="Martijn J."/>
            <person name="Lind A.E."/>
            <person name="van Eijk R."/>
            <person name="Schleper C."/>
            <person name="Guy L."/>
            <person name="Ettema T.J."/>
        </authorList>
    </citation>
    <scope>NUCLEOTIDE SEQUENCE</scope>
</reference>
<evidence type="ECO:0000256" key="5">
    <source>
        <dbReference type="ARBA" id="ARBA00022801"/>
    </source>
</evidence>
<proteinExistence type="predicted"/>
<keyword evidence="6" id="KW-0862">Zinc</keyword>
<gene>
    <name evidence="12" type="ORF">LCGC14_2820330</name>
</gene>
<evidence type="ECO:0000256" key="1">
    <source>
        <dbReference type="ARBA" id="ARBA00001947"/>
    </source>
</evidence>
<dbReference type="PANTHER" id="PTHR42837">
    <property type="entry name" value="REGULATOR OF SIGMA-E PROTEASE RSEP"/>
    <property type="match status" value="1"/>
</dbReference>
<dbReference type="AlphaFoldDB" id="A0A0F8Z3W6"/>
<keyword evidence="5" id="KW-0378">Hydrolase</keyword>
<dbReference type="GO" id="GO:0016020">
    <property type="term" value="C:membrane"/>
    <property type="evidence" value="ECO:0007669"/>
    <property type="project" value="UniProtKB-SubCell"/>
</dbReference>
<comment type="subcellular location">
    <subcellularLocation>
        <location evidence="2">Membrane</location>
        <topology evidence="2">Multi-pass membrane protein</topology>
    </subcellularLocation>
</comment>
<keyword evidence="9 10" id="KW-0472">Membrane</keyword>
<organism evidence="12">
    <name type="scientific">marine sediment metagenome</name>
    <dbReference type="NCBI Taxonomy" id="412755"/>
    <lineage>
        <taxon>unclassified sequences</taxon>
        <taxon>metagenomes</taxon>
        <taxon>ecological metagenomes</taxon>
    </lineage>
</organism>
<evidence type="ECO:0000313" key="12">
    <source>
        <dbReference type="EMBL" id="KKK80755.1"/>
    </source>
</evidence>
<evidence type="ECO:0000256" key="2">
    <source>
        <dbReference type="ARBA" id="ARBA00004141"/>
    </source>
</evidence>
<feature type="transmembrane region" description="Helical" evidence="10">
    <location>
        <begin position="35"/>
        <end position="54"/>
    </location>
</feature>
<dbReference type="GO" id="GO:0004222">
    <property type="term" value="F:metalloendopeptidase activity"/>
    <property type="evidence" value="ECO:0007669"/>
    <property type="project" value="InterPro"/>
</dbReference>
<keyword evidence="3" id="KW-0645">Protease</keyword>
<feature type="transmembrane region" description="Helical" evidence="10">
    <location>
        <begin position="104"/>
        <end position="125"/>
    </location>
</feature>
<comment type="caution">
    <text evidence="12">The sequence shown here is derived from an EMBL/GenBank/DDBJ whole genome shotgun (WGS) entry which is preliminary data.</text>
</comment>
<name>A0A0F8Z3W6_9ZZZZ</name>
<dbReference type="InterPro" id="IPR004387">
    <property type="entry name" value="Pept_M50_Zn"/>
</dbReference>
<evidence type="ECO:0000256" key="4">
    <source>
        <dbReference type="ARBA" id="ARBA00022692"/>
    </source>
</evidence>
<comment type="cofactor">
    <cofactor evidence="1">
        <name>Zn(2+)</name>
        <dbReference type="ChEBI" id="CHEBI:29105"/>
    </cofactor>
</comment>
<feature type="domain" description="Peptidase M50" evidence="11">
    <location>
        <begin position="6"/>
        <end position="119"/>
    </location>
</feature>
<feature type="non-terminal residue" evidence="12">
    <location>
        <position position="1"/>
    </location>
</feature>
<dbReference type="InterPro" id="IPR008915">
    <property type="entry name" value="Peptidase_M50"/>
</dbReference>
<evidence type="ECO:0000256" key="3">
    <source>
        <dbReference type="ARBA" id="ARBA00022670"/>
    </source>
</evidence>
<dbReference type="EMBL" id="LAZR01053434">
    <property type="protein sequence ID" value="KKK80755.1"/>
    <property type="molecule type" value="Genomic_DNA"/>
</dbReference>
<keyword evidence="7 10" id="KW-1133">Transmembrane helix</keyword>
<keyword evidence="4 10" id="KW-0812">Transmembrane</keyword>